<evidence type="ECO:0000256" key="6">
    <source>
        <dbReference type="ARBA" id="ARBA00022989"/>
    </source>
</evidence>
<keyword evidence="6 8" id="KW-1133">Transmembrane helix</keyword>
<dbReference type="SUPFAM" id="SSF103473">
    <property type="entry name" value="MFS general substrate transporter"/>
    <property type="match status" value="1"/>
</dbReference>
<feature type="transmembrane region" description="Helical" evidence="8">
    <location>
        <begin position="169"/>
        <end position="188"/>
    </location>
</feature>
<dbReference type="RefSeq" id="WP_039486536.1">
    <property type="nucleotide sequence ID" value="NZ_CP040559.1"/>
</dbReference>
<keyword evidence="3" id="KW-1003">Cell membrane</keyword>
<feature type="transmembrane region" description="Helical" evidence="8">
    <location>
        <begin position="255"/>
        <end position="279"/>
    </location>
</feature>
<evidence type="ECO:0000256" key="2">
    <source>
        <dbReference type="ARBA" id="ARBA00022448"/>
    </source>
</evidence>
<evidence type="ECO:0000313" key="10">
    <source>
        <dbReference type="EMBL" id="QCU76443.1"/>
    </source>
</evidence>
<dbReference type="PRINTS" id="PR00174">
    <property type="entry name" value="LACYSMPORT"/>
</dbReference>
<dbReference type="Pfam" id="PF01306">
    <property type="entry name" value="LacY_symp"/>
    <property type="match status" value="1"/>
</dbReference>
<dbReference type="PANTHER" id="PTHR23522">
    <property type="entry name" value="BLL5896 PROTEIN"/>
    <property type="match status" value="1"/>
</dbReference>
<evidence type="ECO:0000313" key="9">
    <source>
        <dbReference type="EMBL" id="MDP4485840.1"/>
    </source>
</evidence>
<protein>
    <submittedName>
        <fullName evidence="10">MFS transporter</fullName>
    </submittedName>
</protein>
<feature type="transmembrane region" description="Helical" evidence="8">
    <location>
        <begin position="316"/>
        <end position="333"/>
    </location>
</feature>
<name>A0A4P9J620_9GAMM</name>
<evidence type="ECO:0000256" key="4">
    <source>
        <dbReference type="ARBA" id="ARBA00022519"/>
    </source>
</evidence>
<dbReference type="EMBL" id="CP040559">
    <property type="protein sequence ID" value="QCU76443.1"/>
    <property type="molecule type" value="Genomic_DNA"/>
</dbReference>
<keyword evidence="4" id="KW-0997">Cell inner membrane</keyword>
<dbReference type="PANTHER" id="PTHR23522:SF10">
    <property type="entry name" value="3-PHENYLPROPIONIC ACID TRANSPORTER-RELATED"/>
    <property type="match status" value="1"/>
</dbReference>
<dbReference type="InterPro" id="IPR000576">
    <property type="entry name" value="LacY/RafB_perm_fam"/>
</dbReference>
<proteinExistence type="predicted"/>
<evidence type="ECO:0000256" key="1">
    <source>
        <dbReference type="ARBA" id="ARBA00004429"/>
    </source>
</evidence>
<dbReference type="Gene3D" id="1.20.1250.20">
    <property type="entry name" value="MFS general substrate transporter like domains"/>
    <property type="match status" value="2"/>
</dbReference>
<evidence type="ECO:0000256" key="5">
    <source>
        <dbReference type="ARBA" id="ARBA00022692"/>
    </source>
</evidence>
<dbReference type="KEGG" id="pdv:FFU37_18440"/>
<dbReference type="Proteomes" id="UP000310065">
    <property type="component" value="Chromosome S1"/>
</dbReference>
<organism evidence="10 11">
    <name type="scientific">Pseudoalteromonas distincta</name>
    <dbReference type="NCBI Taxonomy" id="77608"/>
    <lineage>
        <taxon>Bacteria</taxon>
        <taxon>Pseudomonadati</taxon>
        <taxon>Pseudomonadota</taxon>
        <taxon>Gammaproteobacteria</taxon>
        <taxon>Alteromonadales</taxon>
        <taxon>Pseudoalteromonadaceae</taxon>
        <taxon>Pseudoalteromonas</taxon>
    </lineage>
</organism>
<feature type="transmembrane region" description="Helical" evidence="8">
    <location>
        <begin position="46"/>
        <end position="65"/>
    </location>
</feature>
<reference evidence="9 12" key="2">
    <citation type="submission" date="2023-04" db="EMBL/GenBank/DDBJ databases">
        <title>Novel Pseudoalteromonas species isolated from Pacific coral.</title>
        <authorList>
            <person name="Videau P."/>
            <person name="Shlafstein M.D."/>
            <person name="Oline D.K."/>
            <person name="Strangman W.K."/>
            <person name="Hahnke R.L."/>
            <person name="Saw J.H."/>
            <person name="Ushijima B."/>
        </authorList>
    </citation>
    <scope>NUCLEOTIDE SEQUENCE [LARGE SCALE GENOMIC DNA]</scope>
    <source>
        <strain evidence="9 12">LMG 14908</strain>
    </source>
</reference>
<dbReference type="GO" id="GO:0030395">
    <property type="term" value="F:lactose binding"/>
    <property type="evidence" value="ECO:0007669"/>
    <property type="project" value="TreeGrafter"/>
</dbReference>
<keyword evidence="12" id="KW-1185">Reference proteome</keyword>
<dbReference type="InterPro" id="IPR036259">
    <property type="entry name" value="MFS_trans_sf"/>
</dbReference>
<feature type="transmembrane region" description="Helical" evidence="8">
    <location>
        <begin position="380"/>
        <end position="398"/>
    </location>
</feature>
<feature type="transmembrane region" description="Helical" evidence="8">
    <location>
        <begin position="77"/>
        <end position="97"/>
    </location>
</feature>
<keyword evidence="5 8" id="KW-0812">Transmembrane</keyword>
<comment type="subcellular location">
    <subcellularLocation>
        <location evidence="1">Cell inner membrane</location>
        <topology evidence="1">Multi-pass membrane protein</topology>
    </subcellularLocation>
</comment>
<dbReference type="Proteomes" id="UP001242314">
    <property type="component" value="Unassembled WGS sequence"/>
</dbReference>
<dbReference type="GeneID" id="88777649"/>
<feature type="transmembrane region" description="Helical" evidence="8">
    <location>
        <begin position="345"/>
        <end position="368"/>
    </location>
</feature>
<dbReference type="AlphaFoldDB" id="A0A4P9J620"/>
<reference evidence="10 11" key="1">
    <citation type="submission" date="2019-05" db="EMBL/GenBank/DDBJ databases">
        <title>Complete genome sequence of Pseudoalteromonas sp. 16-SW-7(T) isolated from the Okhotsk Sea, Russia.</title>
        <authorList>
            <person name="Nguyen T.H."/>
            <person name="Nedashkovskaya O.I."/>
            <person name="Kim S.-G."/>
        </authorList>
    </citation>
    <scope>NUCLEOTIDE SEQUENCE [LARGE SCALE GENOMIC DNA]</scope>
    <source>
        <strain evidence="10 11">16-SW-7</strain>
    </source>
</reference>
<keyword evidence="7 8" id="KW-0472">Membrane</keyword>
<keyword evidence="2" id="KW-0813">Transport</keyword>
<evidence type="ECO:0000256" key="8">
    <source>
        <dbReference type="SAM" id="Phobius"/>
    </source>
</evidence>
<evidence type="ECO:0000256" key="7">
    <source>
        <dbReference type="ARBA" id="ARBA00023136"/>
    </source>
</evidence>
<dbReference type="GO" id="GO:0005886">
    <property type="term" value="C:plasma membrane"/>
    <property type="evidence" value="ECO:0007669"/>
    <property type="project" value="UniProtKB-SubCell"/>
</dbReference>
<feature type="transmembrane region" description="Helical" evidence="8">
    <location>
        <begin position="286"/>
        <end position="304"/>
    </location>
</feature>
<feature type="transmembrane region" description="Helical" evidence="8">
    <location>
        <begin position="103"/>
        <end position="126"/>
    </location>
</feature>
<evidence type="ECO:0000313" key="12">
    <source>
        <dbReference type="Proteomes" id="UP001242314"/>
    </source>
</evidence>
<dbReference type="EMBL" id="JASGWX010000018">
    <property type="protein sequence ID" value="MDP4485840.1"/>
    <property type="molecule type" value="Genomic_DNA"/>
</dbReference>
<accession>A0A4P9J620</accession>
<feature type="transmembrane region" description="Helical" evidence="8">
    <location>
        <begin position="12"/>
        <end position="34"/>
    </location>
</feature>
<sequence>MTEHLSKRNYWLLSGCILSFFLTWSFCFSIYPIWLNQAIGLNGTQTGIVFSINAIAALFVMPCYGFIQDKLGLKKNLLWFVGVMLLLSGPFFIYVYTPLLISSLYVGAFAGGLFCSVAFFAGVGAVETYIERVGRNTGFEFGKARMWGSVGWAIATFFTGQIFNISPTLNFVLASVSALVFLVCLWFVKASDESKEVNLSASALKITDAIALFKDAKFWAFTTFVIGVSCIYGVYDQQFPVYFAAQFPTREEGNAMYGYLNSFQVFLEAGGMFLAPFLVNKIGAKNGLIVSGVVMALRIIGSGYATDPLSISAMKLLHAVELPIMLIAIFKYISATFDARLSATIYIVGFQFMGQVAASGLSVFTGILYDAIGFAEAYKLIGIVVAFFVVVSAFVLTSDKNSNQVNSKEKLNPQGSL</sequence>
<dbReference type="NCBIfam" id="NF007077">
    <property type="entry name" value="PRK09528.1"/>
    <property type="match status" value="1"/>
</dbReference>
<feature type="transmembrane region" description="Helical" evidence="8">
    <location>
        <begin position="146"/>
        <end position="163"/>
    </location>
</feature>
<feature type="transmembrane region" description="Helical" evidence="8">
    <location>
        <begin position="218"/>
        <end position="235"/>
    </location>
</feature>
<dbReference type="NCBIfam" id="TIGR00882">
    <property type="entry name" value="2A0105"/>
    <property type="match status" value="1"/>
</dbReference>
<evidence type="ECO:0000313" key="11">
    <source>
        <dbReference type="Proteomes" id="UP000310065"/>
    </source>
</evidence>
<evidence type="ECO:0000256" key="3">
    <source>
        <dbReference type="ARBA" id="ARBA00022475"/>
    </source>
</evidence>
<gene>
    <name evidence="10" type="ORF">FFU37_18440</name>
    <name evidence="9" type="ORF">QDH73_17675</name>
</gene>
<dbReference type="GO" id="GO:0015528">
    <property type="term" value="F:lactose:proton symporter activity"/>
    <property type="evidence" value="ECO:0007669"/>
    <property type="project" value="TreeGrafter"/>
</dbReference>